<keyword evidence="6" id="KW-0735">Signal-anchor</keyword>
<dbReference type="CDD" id="cd00041">
    <property type="entry name" value="CUB"/>
    <property type="match status" value="1"/>
</dbReference>
<comment type="caution">
    <text evidence="16">The sequence shown here is derived from an EMBL/GenBank/DDBJ whole genome shotgun (WGS) entry which is preliminary data.</text>
</comment>
<comment type="subcellular location">
    <subcellularLocation>
        <location evidence="1">Membrane</location>
        <topology evidence="1">Single-pass type II membrane protein</topology>
    </subcellularLocation>
</comment>
<dbReference type="InterPro" id="IPR035914">
    <property type="entry name" value="Sperma_CUB_dom_sf"/>
</dbReference>
<keyword evidence="9 10" id="KW-1015">Disulfide bond</keyword>
<dbReference type="PROSITE" id="PS50068">
    <property type="entry name" value="LDLRA_2"/>
    <property type="match status" value="3"/>
</dbReference>
<dbReference type="InterPro" id="IPR001314">
    <property type="entry name" value="Peptidase_S1A"/>
</dbReference>
<feature type="disulfide bond" evidence="10">
    <location>
        <begin position="553"/>
        <end position="565"/>
    </location>
</feature>
<feature type="disulfide bond" evidence="10">
    <location>
        <begin position="573"/>
        <end position="588"/>
    </location>
</feature>
<keyword evidence="5 11" id="KW-0720">Serine protease</keyword>
<keyword evidence="8 12" id="KW-0472">Membrane</keyword>
<evidence type="ECO:0000256" key="9">
    <source>
        <dbReference type="ARBA" id="ARBA00023157"/>
    </source>
</evidence>
<evidence type="ECO:0008006" key="18">
    <source>
        <dbReference type="Google" id="ProtNLM"/>
    </source>
</evidence>
<keyword evidence="2 11" id="KW-0645">Protease</keyword>
<evidence type="ECO:0000256" key="11">
    <source>
        <dbReference type="RuleBase" id="RU363034"/>
    </source>
</evidence>
<organism evidence="16 17">
    <name type="scientific">Silurus meridionalis</name>
    <name type="common">Southern catfish</name>
    <name type="synonym">Silurus soldatovi meridionalis</name>
    <dbReference type="NCBI Taxonomy" id="175797"/>
    <lineage>
        <taxon>Eukaryota</taxon>
        <taxon>Metazoa</taxon>
        <taxon>Chordata</taxon>
        <taxon>Craniata</taxon>
        <taxon>Vertebrata</taxon>
        <taxon>Euteleostomi</taxon>
        <taxon>Actinopterygii</taxon>
        <taxon>Neopterygii</taxon>
        <taxon>Teleostei</taxon>
        <taxon>Ostariophysi</taxon>
        <taxon>Siluriformes</taxon>
        <taxon>Siluridae</taxon>
        <taxon>Silurus</taxon>
    </lineage>
</organism>
<dbReference type="InterPro" id="IPR043504">
    <property type="entry name" value="Peptidase_S1_PA_chymotrypsin"/>
</dbReference>
<feature type="disulfide bond" evidence="10">
    <location>
        <begin position="480"/>
        <end position="492"/>
    </location>
</feature>
<keyword evidence="7 12" id="KW-1133">Transmembrane helix</keyword>
<evidence type="ECO:0000256" key="5">
    <source>
        <dbReference type="ARBA" id="ARBA00022825"/>
    </source>
</evidence>
<dbReference type="CDD" id="cd00112">
    <property type="entry name" value="LDLa"/>
    <property type="match status" value="3"/>
</dbReference>
<keyword evidence="17" id="KW-1185">Reference proteome</keyword>
<feature type="domain" description="Peptidase S1" evidence="15">
    <location>
        <begin position="599"/>
        <end position="833"/>
    </location>
</feature>
<keyword evidence="4 11" id="KW-0378">Hydrolase</keyword>
<dbReference type="SMART" id="SM00042">
    <property type="entry name" value="CUB"/>
    <property type="match status" value="2"/>
</dbReference>
<dbReference type="SMART" id="SM00020">
    <property type="entry name" value="Tryp_SPc"/>
    <property type="match status" value="1"/>
</dbReference>
<dbReference type="PROSITE" id="PS01180">
    <property type="entry name" value="CUB"/>
    <property type="match status" value="1"/>
</dbReference>
<evidence type="ECO:0000256" key="1">
    <source>
        <dbReference type="ARBA" id="ARBA00004606"/>
    </source>
</evidence>
<dbReference type="InterPro" id="IPR002172">
    <property type="entry name" value="LDrepeatLR_classA_rpt"/>
</dbReference>
<evidence type="ECO:0000259" key="14">
    <source>
        <dbReference type="PROSITE" id="PS50024"/>
    </source>
</evidence>
<sequence length="834" mass="94202">MIFYFSKQYKFVFYWKCVSYSRRVSIMEHKNTENSVYCVEYGNGKMTSPVSQVNSDNLLMPTFTYKVISQRMIAVIVIVILLILAGGSALAWYFLEYRVWVLEVRVEQQYIGQISIQNRNFSSALSSHTSRLFQEEARTVEAMLEKIVKSSDMYRYFKSATLFSFSEGSALAHFWLILSLPESHAVKGTVQKVNESLVRTLQSFRKTTITDTISLDGYLLLLSSFSITETQPKVIDFLQASFDCYRYQSVSCSDPVVLKGPNTQRTSCLWHLKAPEGSQLELRVEWLLPECRDRLAIYNSLVPDDSKLITSLYGCSRLEQVVQVLSSADWMTVVWKQGQYNYKDPFSLSAQARPYKNCSYNIVLERKEGVQGSLRTPFYPSYYPPNTNCTWQFTLPSSEYGLTLEFEGYELSRASYNQNCTQGQWLIQNRRMCGTRALQPYSERLYLHYSTTTVSMTSEVSLTGPGLQVYYSIFNQSDPCPGQFLCSVNGLCVSACDGIADCPNGLDERNCVCIAQYQCLGDSQCVDYYKLCDQHQDCTDGSDETNCTMGVPCTDRTYMCADGTCLKKQNPACDSITDCPDASDEKNCDCGLRQFSTRIVGGVDAMEGEWPWQASLQISGQHICGGALISAQWVVSAAHCFNDDRLYLPSIWTVYLGKLRLRTSTQTEEALRVTHIHLHQYYDDEIHDYDLALLKLERPVSAGTLALPACLPEPTHQLEPGLLCWVTGWGALREEGGVSNILQKVDVRLVSEEACVRSYGYIITPRMLCAGYRRGGKDACQGDSGGPLVCQERSGRWFLAGVVSWGRGCGRPDYYGVYTRITKLFPWIKQLIAS</sequence>
<evidence type="ECO:0000256" key="10">
    <source>
        <dbReference type="PROSITE-ProRule" id="PRU00124"/>
    </source>
</evidence>
<feature type="disulfide bond" evidence="10">
    <location>
        <begin position="532"/>
        <end position="547"/>
    </location>
</feature>
<evidence type="ECO:0000259" key="15">
    <source>
        <dbReference type="PROSITE" id="PS50240"/>
    </source>
</evidence>
<dbReference type="Gene3D" id="4.10.400.10">
    <property type="entry name" value="Low-density Lipoprotein Receptor"/>
    <property type="match status" value="3"/>
</dbReference>
<evidence type="ECO:0000256" key="3">
    <source>
        <dbReference type="ARBA" id="ARBA00022692"/>
    </source>
</evidence>
<dbReference type="PRINTS" id="PR00722">
    <property type="entry name" value="CHYMOTRYPSIN"/>
</dbReference>
<dbReference type="SUPFAM" id="SSF82671">
    <property type="entry name" value="SEA domain"/>
    <property type="match status" value="1"/>
</dbReference>
<dbReference type="AlphaFoldDB" id="A0A8T0BZP8"/>
<dbReference type="FunFam" id="2.40.10.10:FF:000003">
    <property type="entry name" value="Transmembrane serine protease 3"/>
    <property type="match status" value="1"/>
</dbReference>
<evidence type="ECO:0000313" key="17">
    <source>
        <dbReference type="Proteomes" id="UP000606274"/>
    </source>
</evidence>
<dbReference type="PROSITE" id="PS00134">
    <property type="entry name" value="TRYPSIN_HIS"/>
    <property type="match status" value="1"/>
</dbReference>
<dbReference type="InterPro" id="IPR000082">
    <property type="entry name" value="SEA_dom"/>
</dbReference>
<evidence type="ECO:0000256" key="12">
    <source>
        <dbReference type="SAM" id="Phobius"/>
    </source>
</evidence>
<dbReference type="PROSITE" id="PS00135">
    <property type="entry name" value="TRYPSIN_SER"/>
    <property type="match status" value="1"/>
</dbReference>
<dbReference type="CDD" id="cd00190">
    <property type="entry name" value="Tryp_SPc"/>
    <property type="match status" value="1"/>
</dbReference>
<evidence type="ECO:0000256" key="8">
    <source>
        <dbReference type="ARBA" id="ARBA00023136"/>
    </source>
</evidence>
<dbReference type="Gene3D" id="3.30.70.960">
    <property type="entry name" value="SEA domain"/>
    <property type="match status" value="1"/>
</dbReference>
<dbReference type="PANTHER" id="PTHR24252">
    <property type="entry name" value="ACROSIN-RELATED"/>
    <property type="match status" value="1"/>
</dbReference>
<dbReference type="SMART" id="SM00192">
    <property type="entry name" value="LDLa"/>
    <property type="match status" value="3"/>
</dbReference>
<dbReference type="Pfam" id="PF00089">
    <property type="entry name" value="Trypsin"/>
    <property type="match status" value="1"/>
</dbReference>
<dbReference type="InterPro" id="IPR036364">
    <property type="entry name" value="SEA_dom_sf"/>
</dbReference>
<dbReference type="OrthoDB" id="93664at2759"/>
<dbReference type="Pfam" id="PF01390">
    <property type="entry name" value="SEA"/>
    <property type="match status" value="1"/>
</dbReference>
<dbReference type="Gene3D" id="2.60.120.290">
    <property type="entry name" value="Spermadhesin, CUB domain"/>
    <property type="match status" value="2"/>
</dbReference>
<dbReference type="InterPro" id="IPR033116">
    <property type="entry name" value="TRYPSIN_SER"/>
</dbReference>
<dbReference type="PROSITE" id="PS50024">
    <property type="entry name" value="SEA"/>
    <property type="match status" value="1"/>
</dbReference>
<evidence type="ECO:0000313" key="16">
    <source>
        <dbReference type="EMBL" id="KAF7711187.1"/>
    </source>
</evidence>
<dbReference type="FunFam" id="2.60.120.290:FF:000027">
    <property type="entry name" value="Transmembrane serine protease 6"/>
    <property type="match status" value="1"/>
</dbReference>
<feature type="transmembrane region" description="Helical" evidence="12">
    <location>
        <begin position="73"/>
        <end position="95"/>
    </location>
</feature>
<dbReference type="InterPro" id="IPR018114">
    <property type="entry name" value="TRYPSIN_HIS"/>
</dbReference>
<proteinExistence type="predicted"/>
<comment type="caution">
    <text evidence="10">Lacks conserved residue(s) required for the propagation of feature annotation.</text>
</comment>
<dbReference type="InterPro" id="IPR036055">
    <property type="entry name" value="LDL_receptor-like_sf"/>
</dbReference>
<feature type="disulfide bond" evidence="10">
    <location>
        <begin position="496"/>
        <end position="511"/>
    </location>
</feature>
<name>A0A8T0BZP8_SILME</name>
<dbReference type="Pfam" id="PF00057">
    <property type="entry name" value="Ldl_recept_a"/>
    <property type="match status" value="2"/>
</dbReference>
<evidence type="ECO:0000256" key="2">
    <source>
        <dbReference type="ARBA" id="ARBA00022670"/>
    </source>
</evidence>
<dbReference type="EMBL" id="JABFDY010000001">
    <property type="protein sequence ID" value="KAF7711187.1"/>
    <property type="molecule type" value="Genomic_DNA"/>
</dbReference>
<dbReference type="SUPFAM" id="SSF49854">
    <property type="entry name" value="Spermadhesin, CUB domain"/>
    <property type="match status" value="2"/>
</dbReference>
<feature type="domain" description="CUB" evidence="13">
    <location>
        <begin position="358"/>
        <end position="474"/>
    </location>
</feature>
<dbReference type="Proteomes" id="UP000606274">
    <property type="component" value="Unassembled WGS sequence"/>
</dbReference>
<accession>A0A8T0BZP8</accession>
<dbReference type="PANTHER" id="PTHR24252:SF20">
    <property type="entry name" value="LOW QUALITY PROTEIN: TRANSMEMBRANE PROTEASE SERINE 6"/>
    <property type="match status" value="1"/>
</dbReference>
<evidence type="ECO:0000259" key="13">
    <source>
        <dbReference type="PROSITE" id="PS01180"/>
    </source>
</evidence>
<protein>
    <recommendedName>
        <fullName evidence="18">Transmembrane protease serine 6</fullName>
    </recommendedName>
</protein>
<evidence type="ECO:0000256" key="7">
    <source>
        <dbReference type="ARBA" id="ARBA00022989"/>
    </source>
</evidence>
<feature type="domain" description="SEA" evidence="14">
    <location>
        <begin position="106"/>
        <end position="232"/>
    </location>
</feature>
<reference evidence="16" key="1">
    <citation type="submission" date="2020-08" db="EMBL/GenBank/DDBJ databases">
        <title>Chromosome-level assembly of Southern catfish (Silurus meridionalis) provides insights into visual adaptation to the nocturnal and benthic lifestyles.</title>
        <authorList>
            <person name="Zhang Y."/>
            <person name="Wang D."/>
            <person name="Peng Z."/>
        </authorList>
    </citation>
    <scope>NUCLEOTIDE SEQUENCE</scope>
    <source>
        <strain evidence="16">SWU-2019-XX</strain>
        <tissue evidence="16">Muscle</tissue>
    </source>
</reference>
<dbReference type="InterPro" id="IPR000859">
    <property type="entry name" value="CUB_dom"/>
</dbReference>
<dbReference type="SUPFAM" id="SSF57424">
    <property type="entry name" value="LDL receptor-like module"/>
    <property type="match status" value="2"/>
</dbReference>
<dbReference type="InterPro" id="IPR001254">
    <property type="entry name" value="Trypsin_dom"/>
</dbReference>
<dbReference type="Pfam" id="PF00431">
    <property type="entry name" value="CUB"/>
    <property type="match status" value="1"/>
</dbReference>
<gene>
    <name evidence="16" type="ORF">HF521_000198</name>
</gene>
<dbReference type="SUPFAM" id="SSF50494">
    <property type="entry name" value="Trypsin-like serine proteases"/>
    <property type="match status" value="1"/>
</dbReference>
<dbReference type="GO" id="GO:0004252">
    <property type="term" value="F:serine-type endopeptidase activity"/>
    <property type="evidence" value="ECO:0007669"/>
    <property type="project" value="InterPro"/>
</dbReference>
<dbReference type="GO" id="GO:0006508">
    <property type="term" value="P:proteolysis"/>
    <property type="evidence" value="ECO:0007669"/>
    <property type="project" value="UniProtKB-KW"/>
</dbReference>
<dbReference type="Gene3D" id="2.40.10.10">
    <property type="entry name" value="Trypsin-like serine proteases"/>
    <property type="match status" value="1"/>
</dbReference>
<evidence type="ECO:0000256" key="6">
    <source>
        <dbReference type="ARBA" id="ARBA00022968"/>
    </source>
</evidence>
<dbReference type="InterPro" id="IPR009003">
    <property type="entry name" value="Peptidase_S1_PA"/>
</dbReference>
<keyword evidence="3 12" id="KW-0812">Transmembrane</keyword>
<dbReference type="PROSITE" id="PS50240">
    <property type="entry name" value="TRYPSIN_DOM"/>
    <property type="match status" value="1"/>
</dbReference>
<evidence type="ECO:0000256" key="4">
    <source>
        <dbReference type="ARBA" id="ARBA00022801"/>
    </source>
</evidence>
<dbReference type="GO" id="GO:0016020">
    <property type="term" value="C:membrane"/>
    <property type="evidence" value="ECO:0007669"/>
    <property type="project" value="UniProtKB-SubCell"/>
</dbReference>